<proteinExistence type="predicted"/>
<dbReference type="EMBL" id="KQ982085">
    <property type="protein sequence ID" value="KYQ60106.1"/>
    <property type="molecule type" value="Genomic_DNA"/>
</dbReference>
<evidence type="ECO:0000313" key="2">
    <source>
        <dbReference type="Proteomes" id="UP000075809"/>
    </source>
</evidence>
<gene>
    <name evidence="1" type="ORF">ALC60_00846</name>
</gene>
<reference evidence="1 2" key="1">
    <citation type="submission" date="2015-09" db="EMBL/GenBank/DDBJ databases">
        <title>Trachymyrmex zeteki WGS genome.</title>
        <authorList>
            <person name="Nygaard S."/>
            <person name="Hu H."/>
            <person name="Boomsma J."/>
            <person name="Zhang G."/>
        </authorList>
    </citation>
    <scope>NUCLEOTIDE SEQUENCE [LARGE SCALE GENOMIC DNA]</scope>
    <source>
        <strain evidence="1">Tzet28-1</strain>
        <tissue evidence="1">Whole body</tissue>
    </source>
</reference>
<dbReference type="STRING" id="64791.A0A151XI74"/>
<protein>
    <submittedName>
        <fullName evidence="1">Uncharacterized protein</fullName>
    </submittedName>
</protein>
<sequence length="421" mass="48361">MHFYQVWWPHLNGLQLADSEFYRPGSIDLVLGADVYGAIILEGLIKGSLKSPIAQRTVFGWIISGPMGPQWNPESALTAHVRIEENLYSLLQRFWELEEVPSSNDRKLVLHKSSLFQKFQLLQGLLRDKALKVIAALEASDANYAIAWELLKKRYENTRLIVNTHLKGLFELAPVAKSNHANLRNLVDEVRTHICSLQALKLPVQHWDAVIIYLITNKFDSVMREEWEKEISPKQTDQLPELEEMMAFLEKRCVMLEMTDKGKSQTESTSIGKKTDKKVMLAATAMTCPHCAGSHPIFKCEKFLKLFPQQRYTEIKQKNLCNNYVKTGHVNQKCWASSCKKCNLKHNTLLHKEFQVELSKKQYVTLGDSFDSAQLPLRKWRANDPTILESLTEARGEDELLIDNQESELLIDNQDFETSME</sequence>
<dbReference type="AlphaFoldDB" id="A0A151XI74"/>
<organism evidence="1 2">
    <name type="scientific">Mycetomoellerius zeteki</name>
    <dbReference type="NCBI Taxonomy" id="64791"/>
    <lineage>
        <taxon>Eukaryota</taxon>
        <taxon>Metazoa</taxon>
        <taxon>Ecdysozoa</taxon>
        <taxon>Arthropoda</taxon>
        <taxon>Hexapoda</taxon>
        <taxon>Insecta</taxon>
        <taxon>Pterygota</taxon>
        <taxon>Neoptera</taxon>
        <taxon>Endopterygota</taxon>
        <taxon>Hymenoptera</taxon>
        <taxon>Apocrita</taxon>
        <taxon>Aculeata</taxon>
        <taxon>Formicoidea</taxon>
        <taxon>Formicidae</taxon>
        <taxon>Myrmicinae</taxon>
        <taxon>Mycetomoellerius</taxon>
    </lineage>
</organism>
<accession>A0A151XI74</accession>
<dbReference type="PANTHER" id="PTHR47331:SF1">
    <property type="entry name" value="GAG-LIKE PROTEIN"/>
    <property type="match status" value="1"/>
</dbReference>
<evidence type="ECO:0000313" key="1">
    <source>
        <dbReference type="EMBL" id="KYQ60106.1"/>
    </source>
</evidence>
<dbReference type="Proteomes" id="UP000075809">
    <property type="component" value="Unassembled WGS sequence"/>
</dbReference>
<dbReference type="InterPro" id="IPR005312">
    <property type="entry name" value="DUF1759"/>
</dbReference>
<dbReference type="PANTHER" id="PTHR47331">
    <property type="entry name" value="PHD-TYPE DOMAIN-CONTAINING PROTEIN"/>
    <property type="match status" value="1"/>
</dbReference>
<dbReference type="Pfam" id="PF03564">
    <property type="entry name" value="DUF1759"/>
    <property type="match status" value="1"/>
</dbReference>
<keyword evidence="2" id="KW-1185">Reference proteome</keyword>
<name>A0A151XI74_9HYME</name>